<organism evidence="10 11">
    <name type="scientific">Paenibacillus sepulcri</name>
    <dbReference type="NCBI Taxonomy" id="359917"/>
    <lineage>
        <taxon>Bacteria</taxon>
        <taxon>Bacillati</taxon>
        <taxon>Bacillota</taxon>
        <taxon>Bacilli</taxon>
        <taxon>Bacillales</taxon>
        <taxon>Paenibacillaceae</taxon>
        <taxon>Paenibacillus</taxon>
    </lineage>
</organism>
<dbReference type="InterPro" id="IPR038501">
    <property type="entry name" value="Spore_GerAC_C_sf"/>
</dbReference>
<evidence type="ECO:0000259" key="8">
    <source>
        <dbReference type="Pfam" id="PF05504"/>
    </source>
</evidence>
<evidence type="ECO:0000256" key="5">
    <source>
        <dbReference type="ARBA" id="ARBA00023136"/>
    </source>
</evidence>
<keyword evidence="7" id="KW-0449">Lipoprotein</keyword>
<dbReference type="PANTHER" id="PTHR35789:SF1">
    <property type="entry name" value="SPORE GERMINATION PROTEIN B3"/>
    <property type="match status" value="1"/>
</dbReference>
<keyword evidence="6" id="KW-0564">Palmitate</keyword>
<dbReference type="Gene3D" id="3.30.300.210">
    <property type="entry name" value="Nutrient germinant receptor protein C, domain 3"/>
    <property type="match status" value="1"/>
</dbReference>
<dbReference type="PANTHER" id="PTHR35789">
    <property type="entry name" value="SPORE GERMINATION PROTEIN B3"/>
    <property type="match status" value="1"/>
</dbReference>
<evidence type="ECO:0000256" key="6">
    <source>
        <dbReference type="ARBA" id="ARBA00023139"/>
    </source>
</evidence>
<evidence type="ECO:0000256" key="2">
    <source>
        <dbReference type="ARBA" id="ARBA00007886"/>
    </source>
</evidence>
<keyword evidence="11" id="KW-1185">Reference proteome</keyword>
<evidence type="ECO:0000256" key="4">
    <source>
        <dbReference type="ARBA" id="ARBA00022729"/>
    </source>
</evidence>
<protein>
    <submittedName>
        <fullName evidence="10">Ger(X)C family spore germination C-terminal domain-containing protein</fullName>
    </submittedName>
</protein>
<dbReference type="Pfam" id="PF05504">
    <property type="entry name" value="Spore_GerAC"/>
    <property type="match status" value="1"/>
</dbReference>
<comment type="similarity">
    <text evidence="2">Belongs to the GerABKC lipoprotein family.</text>
</comment>
<keyword evidence="3" id="KW-0309">Germination</keyword>
<evidence type="ECO:0000256" key="3">
    <source>
        <dbReference type="ARBA" id="ARBA00022544"/>
    </source>
</evidence>
<keyword evidence="5" id="KW-0472">Membrane</keyword>
<gene>
    <name evidence="10" type="ORF">K0U00_13940</name>
</gene>
<name>A0ABS7C2L6_9BACL</name>
<dbReference type="InterPro" id="IPR046953">
    <property type="entry name" value="Spore_GerAC-like_C"/>
</dbReference>
<accession>A0ABS7C2L6</accession>
<comment type="subcellular location">
    <subcellularLocation>
        <location evidence="1">Membrane</location>
        <topology evidence="1">Lipid-anchor</topology>
    </subcellularLocation>
</comment>
<dbReference type="InterPro" id="IPR008844">
    <property type="entry name" value="Spore_GerAC-like"/>
</dbReference>
<dbReference type="EMBL" id="JAHZIK010000309">
    <property type="protein sequence ID" value="MBW7455136.1"/>
    <property type="molecule type" value="Genomic_DNA"/>
</dbReference>
<feature type="domain" description="Spore germination protein N-terminal" evidence="9">
    <location>
        <begin position="28"/>
        <end position="192"/>
    </location>
</feature>
<dbReference type="Proteomes" id="UP001519887">
    <property type="component" value="Unassembled WGS sequence"/>
</dbReference>
<evidence type="ECO:0000313" key="10">
    <source>
        <dbReference type="EMBL" id="MBW7455136.1"/>
    </source>
</evidence>
<proteinExistence type="inferred from homology"/>
<reference evidence="10 11" key="1">
    <citation type="submission" date="2021-07" db="EMBL/GenBank/DDBJ databases">
        <title>Paenibacillus radiodurans sp. nov., isolated from the southeastern edge of Tengger Desert.</title>
        <authorList>
            <person name="Zhang G."/>
        </authorList>
    </citation>
    <scope>NUCLEOTIDE SEQUENCE [LARGE SCALE GENOMIC DNA]</scope>
    <source>
        <strain evidence="10 11">CCM 7311</strain>
    </source>
</reference>
<dbReference type="PROSITE" id="PS51257">
    <property type="entry name" value="PROKAR_LIPOPROTEIN"/>
    <property type="match status" value="1"/>
</dbReference>
<evidence type="ECO:0000259" key="9">
    <source>
        <dbReference type="Pfam" id="PF25198"/>
    </source>
</evidence>
<dbReference type="Pfam" id="PF25198">
    <property type="entry name" value="Spore_GerAC_N"/>
    <property type="match status" value="1"/>
</dbReference>
<dbReference type="RefSeq" id="WP_210047185.1">
    <property type="nucleotide sequence ID" value="NZ_JBHLVU010000066.1"/>
</dbReference>
<evidence type="ECO:0000313" key="11">
    <source>
        <dbReference type="Proteomes" id="UP001519887"/>
    </source>
</evidence>
<evidence type="ECO:0000256" key="1">
    <source>
        <dbReference type="ARBA" id="ARBA00004635"/>
    </source>
</evidence>
<evidence type="ECO:0000256" key="7">
    <source>
        <dbReference type="ARBA" id="ARBA00023288"/>
    </source>
</evidence>
<sequence length="363" mass="42444">MRTTNRTFIWILLVGCILISGCSPFVDNNTVEEIAPIIFWSIDGASGKKLKISTLVPPLLNMKKRMLTMQVDMLKQGEKNFNLNYYRELKLGQLRMLFLNENYVKHNGTKPLRTSLMNPDVSPRIFPVIVRGKFEEYLNNQLPEQDNLDYFLYRMFKHYEIQHQGEMTIVNLHDYLKRYYSPSPYPVLPVFKAVPSSFTYDGTALFHGDTLMGTIHNEEDEIFQLIDNDHYLKQLPIPKLSLSLGNIRAETSMKISRDYSALSLQVRLEAKLEEYQKENNLFEQDGLSALEVEIESYLNTSTLNLLNKMQRWKVDPLQVGTHTITPFKKPMSSERWEVYWEHMKMNVDYQVVVVLRPLTRVSK</sequence>
<dbReference type="InterPro" id="IPR057336">
    <property type="entry name" value="GerAC_N"/>
</dbReference>
<feature type="domain" description="Spore germination GerAC-like C-terminal" evidence="8">
    <location>
        <begin position="201"/>
        <end position="352"/>
    </location>
</feature>
<keyword evidence="4" id="KW-0732">Signal</keyword>
<comment type="caution">
    <text evidence="10">The sequence shown here is derived from an EMBL/GenBank/DDBJ whole genome shotgun (WGS) entry which is preliminary data.</text>
</comment>